<proteinExistence type="predicted"/>
<accession>A0A0X8JQ82</accession>
<dbReference type="EMBL" id="CP014230">
    <property type="protein sequence ID" value="AMD92969.1"/>
    <property type="molecule type" value="Genomic_DNA"/>
</dbReference>
<evidence type="ECO:0000256" key="1">
    <source>
        <dbReference type="SAM" id="MobiDB-lite"/>
    </source>
</evidence>
<dbReference type="KEGG" id="doa:AXF15_07530"/>
<evidence type="ECO:0000313" key="2">
    <source>
        <dbReference type="EMBL" id="AMD92969.1"/>
    </source>
</evidence>
<dbReference type="AlphaFoldDB" id="A0A0X8JQ82"/>
<reference evidence="3" key="1">
    <citation type="submission" date="2016-02" db="EMBL/GenBank/DDBJ databases">
        <authorList>
            <person name="Holder M.E."/>
            <person name="Ajami N.J."/>
            <person name="Petrosino J.F."/>
        </authorList>
    </citation>
    <scope>NUCLEOTIDE SEQUENCE [LARGE SCALE GENOMIC DNA]</scope>
    <source>
        <strain evidence="3">DSM 12838</strain>
    </source>
</reference>
<evidence type="ECO:0000313" key="3">
    <source>
        <dbReference type="Proteomes" id="UP000063964"/>
    </source>
</evidence>
<protein>
    <submittedName>
        <fullName evidence="2">Uncharacterized protein</fullName>
    </submittedName>
</protein>
<keyword evidence="3" id="KW-1185">Reference proteome</keyword>
<feature type="region of interest" description="Disordered" evidence="1">
    <location>
        <begin position="47"/>
        <end position="86"/>
    </location>
</feature>
<dbReference type="Proteomes" id="UP000063964">
    <property type="component" value="Chromosome"/>
</dbReference>
<sequence length="148" mass="15383">MIQIQAGSSVESQCGKCKTVTDHHVVAMDGDQVAKVECKVCGARHAYKPPKSAASVSAAPKVRSSRAASPKAASSKAPAPRRTSSALWEQSVAGAASVPYDMAGVFQAGDVIEHAVFGLGAVQKFMRPNTIEVLFADGVRNLRCGGGR</sequence>
<dbReference type="RefSeq" id="WP_066605510.1">
    <property type="nucleotide sequence ID" value="NZ_CP014230.1"/>
</dbReference>
<gene>
    <name evidence="2" type="ORF">AXF15_07530</name>
</gene>
<organism evidence="2 3">
    <name type="scientific">Desulfomicrobium orale DSM 12838</name>
    <dbReference type="NCBI Taxonomy" id="888061"/>
    <lineage>
        <taxon>Bacteria</taxon>
        <taxon>Pseudomonadati</taxon>
        <taxon>Thermodesulfobacteriota</taxon>
        <taxon>Desulfovibrionia</taxon>
        <taxon>Desulfovibrionales</taxon>
        <taxon>Desulfomicrobiaceae</taxon>
        <taxon>Desulfomicrobium</taxon>
    </lineage>
</organism>
<dbReference type="OrthoDB" id="129834at2"/>
<dbReference type="STRING" id="888061.AXF15_07530"/>
<name>A0A0X8JQ82_9BACT</name>
<feature type="compositionally biased region" description="Low complexity" evidence="1">
    <location>
        <begin position="49"/>
        <end position="86"/>
    </location>
</feature>